<feature type="transmembrane region" description="Helical" evidence="1">
    <location>
        <begin position="222"/>
        <end position="244"/>
    </location>
</feature>
<protein>
    <submittedName>
        <fullName evidence="2">Uncharacterized protein</fullName>
    </submittedName>
</protein>
<comment type="caution">
    <text evidence="2">The sequence shown here is derived from an EMBL/GenBank/DDBJ whole genome shotgun (WGS) entry which is preliminary data.</text>
</comment>
<evidence type="ECO:0000313" key="2">
    <source>
        <dbReference type="EMBL" id="VEL13861.1"/>
    </source>
</evidence>
<keyword evidence="1" id="KW-0812">Transmembrane</keyword>
<evidence type="ECO:0000313" key="3">
    <source>
        <dbReference type="Proteomes" id="UP000784294"/>
    </source>
</evidence>
<name>A0A3S5B5L4_9PLAT</name>
<dbReference type="AlphaFoldDB" id="A0A3S5B5L4"/>
<dbReference type="Proteomes" id="UP000784294">
    <property type="component" value="Unassembled WGS sequence"/>
</dbReference>
<proteinExistence type="predicted"/>
<accession>A0A3S5B5L4</accession>
<organism evidence="2 3">
    <name type="scientific">Protopolystoma xenopodis</name>
    <dbReference type="NCBI Taxonomy" id="117903"/>
    <lineage>
        <taxon>Eukaryota</taxon>
        <taxon>Metazoa</taxon>
        <taxon>Spiralia</taxon>
        <taxon>Lophotrochozoa</taxon>
        <taxon>Platyhelminthes</taxon>
        <taxon>Monogenea</taxon>
        <taxon>Polyopisthocotylea</taxon>
        <taxon>Polystomatidea</taxon>
        <taxon>Polystomatidae</taxon>
        <taxon>Protopolystoma</taxon>
    </lineage>
</organism>
<feature type="non-terminal residue" evidence="2">
    <location>
        <position position="245"/>
    </location>
</feature>
<sequence>MDQAARQHKAACERLEAEHETQLKQIHSDAVKQERSFKESLKSEIESSLPRSDQRKLALRLLRMDQPSLSSIDSHSCVYSNSAIGSIGGSSIGSSAGGSANVGCGLNQSLQTSGGFGTSNSSGHSTPGSLRMPWLITSGHASGTSTCSRGSNFGLAGPSASEAGSLASQSAGLVQRLNNYRAELDAGMARRIDQLSIKYRNQMADLERQALLERHQIQISELLIFSFSSSFCLTFFVFDLSFTFS</sequence>
<dbReference type="EMBL" id="CAAALY010019186">
    <property type="protein sequence ID" value="VEL13861.1"/>
    <property type="molecule type" value="Genomic_DNA"/>
</dbReference>
<keyword evidence="1" id="KW-0472">Membrane</keyword>
<keyword evidence="1" id="KW-1133">Transmembrane helix</keyword>
<reference evidence="2" key="1">
    <citation type="submission" date="2018-11" db="EMBL/GenBank/DDBJ databases">
        <authorList>
            <consortium name="Pathogen Informatics"/>
        </authorList>
    </citation>
    <scope>NUCLEOTIDE SEQUENCE</scope>
</reference>
<gene>
    <name evidence="2" type="ORF">PXEA_LOCUS7301</name>
</gene>
<evidence type="ECO:0000256" key="1">
    <source>
        <dbReference type="SAM" id="Phobius"/>
    </source>
</evidence>
<keyword evidence="3" id="KW-1185">Reference proteome</keyword>